<feature type="region of interest" description="Disordered" evidence="1">
    <location>
        <begin position="67"/>
        <end position="90"/>
    </location>
</feature>
<sequence>MTAPSESTRHRFSNETPWSYADAHEARLRTLSSLFKASAADSKAEYSDFRGPTCAIHFQAYEAGDLTRVSQQATSPRREDSGNWPRHPLNSQYFSWNQDVVLIK</sequence>
<keyword evidence="3" id="KW-1185">Reference proteome</keyword>
<comment type="caution">
    <text evidence="2">The sequence shown here is derived from an EMBL/GenBank/DDBJ whole genome shotgun (WGS) entry which is preliminary data.</text>
</comment>
<accession>A0AA88NAH0</accession>
<proteinExistence type="predicted"/>
<dbReference type="AlphaFoldDB" id="A0AA88NAH0"/>
<organism evidence="2 3">
    <name type="scientific">Tachysurus vachellii</name>
    <name type="common">Darkbarbel catfish</name>
    <name type="synonym">Pelteobagrus vachellii</name>
    <dbReference type="NCBI Taxonomy" id="175792"/>
    <lineage>
        <taxon>Eukaryota</taxon>
        <taxon>Metazoa</taxon>
        <taxon>Chordata</taxon>
        <taxon>Craniata</taxon>
        <taxon>Vertebrata</taxon>
        <taxon>Euteleostomi</taxon>
        <taxon>Actinopterygii</taxon>
        <taxon>Neopterygii</taxon>
        <taxon>Teleostei</taxon>
        <taxon>Ostariophysi</taxon>
        <taxon>Siluriformes</taxon>
        <taxon>Bagridae</taxon>
        <taxon>Tachysurus</taxon>
    </lineage>
</organism>
<gene>
    <name evidence="2" type="ORF">Q7C36_007539</name>
</gene>
<name>A0AA88NAH0_TACVA</name>
<dbReference type="EMBL" id="JAVHJS010000007">
    <property type="protein sequence ID" value="KAK2852338.1"/>
    <property type="molecule type" value="Genomic_DNA"/>
</dbReference>
<evidence type="ECO:0000256" key="1">
    <source>
        <dbReference type="SAM" id="MobiDB-lite"/>
    </source>
</evidence>
<reference evidence="2" key="1">
    <citation type="submission" date="2023-08" db="EMBL/GenBank/DDBJ databases">
        <title>Pelteobagrus vachellii genome.</title>
        <authorList>
            <person name="Liu H."/>
        </authorList>
    </citation>
    <scope>NUCLEOTIDE SEQUENCE</scope>
    <source>
        <strain evidence="2">PRFRI_2022a</strain>
        <tissue evidence="2">Muscle</tissue>
    </source>
</reference>
<protein>
    <submittedName>
        <fullName evidence="2">Uncharacterized protein</fullName>
    </submittedName>
</protein>
<evidence type="ECO:0000313" key="3">
    <source>
        <dbReference type="Proteomes" id="UP001187315"/>
    </source>
</evidence>
<dbReference type="Proteomes" id="UP001187315">
    <property type="component" value="Unassembled WGS sequence"/>
</dbReference>
<evidence type="ECO:0000313" key="2">
    <source>
        <dbReference type="EMBL" id="KAK2852338.1"/>
    </source>
</evidence>